<dbReference type="STRING" id="1192034.CAP_8500"/>
<reference evidence="1 2" key="1">
    <citation type="submission" date="2013-05" db="EMBL/GenBank/DDBJ databases">
        <title>Genome assembly of Chondromyces apiculatus DSM 436.</title>
        <authorList>
            <person name="Sharma G."/>
            <person name="Khatri I."/>
            <person name="Kaur C."/>
            <person name="Mayilraj S."/>
            <person name="Subramanian S."/>
        </authorList>
    </citation>
    <scope>NUCLEOTIDE SEQUENCE [LARGE SCALE GENOMIC DNA]</scope>
    <source>
        <strain evidence="1 2">DSM 436</strain>
    </source>
</reference>
<accession>A0A017SWU7</accession>
<evidence type="ECO:0000313" key="1">
    <source>
        <dbReference type="EMBL" id="EYF01247.1"/>
    </source>
</evidence>
<evidence type="ECO:0000313" key="2">
    <source>
        <dbReference type="Proteomes" id="UP000019678"/>
    </source>
</evidence>
<dbReference type="EMBL" id="ASRX01000085">
    <property type="protein sequence ID" value="EYF01247.1"/>
    <property type="molecule type" value="Genomic_DNA"/>
</dbReference>
<dbReference type="Proteomes" id="UP000019678">
    <property type="component" value="Unassembled WGS sequence"/>
</dbReference>
<proteinExistence type="predicted"/>
<organism evidence="1 2">
    <name type="scientific">Chondromyces apiculatus DSM 436</name>
    <dbReference type="NCBI Taxonomy" id="1192034"/>
    <lineage>
        <taxon>Bacteria</taxon>
        <taxon>Pseudomonadati</taxon>
        <taxon>Myxococcota</taxon>
        <taxon>Polyangia</taxon>
        <taxon>Polyangiales</taxon>
        <taxon>Polyangiaceae</taxon>
        <taxon>Chondromyces</taxon>
    </lineage>
</organism>
<name>A0A017SWU7_9BACT</name>
<gene>
    <name evidence="1" type="ORF">CAP_8500</name>
</gene>
<protein>
    <recommendedName>
        <fullName evidence="3">DUF3078 domain-containing protein</fullName>
    </recommendedName>
</protein>
<comment type="caution">
    <text evidence="1">The sequence shown here is derived from an EMBL/GenBank/DDBJ whole genome shotgun (WGS) entry which is preliminary data.</text>
</comment>
<evidence type="ECO:0008006" key="3">
    <source>
        <dbReference type="Google" id="ProtNLM"/>
    </source>
</evidence>
<sequence>MGVAIAPGIHEPALQEPTIHATKETMRHHPFAGAAGALATALMALPAAAQDLPKKLEAPKHEYLTEKPSDRKEGLSGLLNVGGQLSISDNRSVLGQTDGMSFLFGFKLDSTLLYNKGPWEWRTVIGVAGGMARTPLIDEMVKARDFANADSTLLYHALPWFGPFVRVAASTTMFRGADVRPVETAYLIQRVDGTVDRVETQRLTMTDPFRPLTLKESIGPFAQPVTSEAFSMEGRAGVGARQSFARGQLALSDDAATPAVEVQELSDAYQIGAEASIELWGTLPEKGVSYRLMGEVLIPLAYSALPTTEDRGAFELANLALVGTLSFKLVEWASIDYELRLVREPLLVDKLQAQNNLLLSLALAYPEKSTEKK</sequence>
<keyword evidence="2" id="KW-1185">Reference proteome</keyword>
<dbReference type="AlphaFoldDB" id="A0A017SWU7"/>